<feature type="transmembrane region" description="Helical" evidence="7">
    <location>
        <begin position="419"/>
        <end position="438"/>
    </location>
</feature>
<organism evidence="8 9">
    <name type="scientific">Brachionus calyciflorus</name>
    <dbReference type="NCBI Taxonomy" id="104777"/>
    <lineage>
        <taxon>Eukaryota</taxon>
        <taxon>Metazoa</taxon>
        <taxon>Spiralia</taxon>
        <taxon>Gnathifera</taxon>
        <taxon>Rotifera</taxon>
        <taxon>Eurotatoria</taxon>
        <taxon>Monogononta</taxon>
        <taxon>Pseudotrocha</taxon>
        <taxon>Ploima</taxon>
        <taxon>Brachionidae</taxon>
        <taxon>Brachionus</taxon>
    </lineage>
</organism>
<evidence type="ECO:0000313" key="8">
    <source>
        <dbReference type="EMBL" id="CAF0906805.1"/>
    </source>
</evidence>
<feature type="transmembrane region" description="Helical" evidence="7">
    <location>
        <begin position="347"/>
        <end position="365"/>
    </location>
</feature>
<dbReference type="InterPro" id="IPR036259">
    <property type="entry name" value="MFS_trans_sf"/>
</dbReference>
<keyword evidence="3" id="KW-0813">Transport</keyword>
<name>A0A813ZZM7_9BILA</name>
<evidence type="ECO:0008006" key="10">
    <source>
        <dbReference type="Google" id="ProtNLM"/>
    </source>
</evidence>
<evidence type="ECO:0000256" key="5">
    <source>
        <dbReference type="ARBA" id="ARBA00022989"/>
    </source>
</evidence>
<reference evidence="8" key="1">
    <citation type="submission" date="2021-02" db="EMBL/GenBank/DDBJ databases">
        <authorList>
            <person name="Nowell W R."/>
        </authorList>
    </citation>
    <scope>NUCLEOTIDE SEQUENCE</scope>
    <source>
        <strain evidence="8">Ploen Becks lab</strain>
    </source>
</reference>
<comment type="subcellular location">
    <subcellularLocation>
        <location evidence="1">Membrane</location>
        <topology evidence="1">Multi-pass membrane protein</topology>
    </subcellularLocation>
</comment>
<protein>
    <recommendedName>
        <fullName evidence="10">Equilibrative nucleoside transporter 1</fullName>
    </recommendedName>
</protein>
<feature type="transmembrane region" description="Helical" evidence="7">
    <location>
        <begin position="42"/>
        <end position="62"/>
    </location>
</feature>
<dbReference type="PANTHER" id="PTHR10332:SF10">
    <property type="entry name" value="EQUILIBRATIVE NUCLEOSIDE TRANSPORTER 4"/>
    <property type="match status" value="1"/>
</dbReference>
<evidence type="ECO:0000256" key="1">
    <source>
        <dbReference type="ARBA" id="ARBA00004141"/>
    </source>
</evidence>
<feature type="transmembrane region" description="Helical" evidence="7">
    <location>
        <begin position="146"/>
        <end position="174"/>
    </location>
</feature>
<feature type="transmembrane region" description="Helical" evidence="7">
    <location>
        <begin position="316"/>
        <end position="340"/>
    </location>
</feature>
<evidence type="ECO:0000313" key="9">
    <source>
        <dbReference type="Proteomes" id="UP000663879"/>
    </source>
</evidence>
<dbReference type="GO" id="GO:0005886">
    <property type="term" value="C:plasma membrane"/>
    <property type="evidence" value="ECO:0007669"/>
    <property type="project" value="TreeGrafter"/>
</dbReference>
<dbReference type="Proteomes" id="UP000663879">
    <property type="component" value="Unassembled WGS sequence"/>
</dbReference>
<dbReference type="EMBL" id="CAJNOC010002014">
    <property type="protein sequence ID" value="CAF0906805.1"/>
    <property type="molecule type" value="Genomic_DNA"/>
</dbReference>
<dbReference type="PANTHER" id="PTHR10332">
    <property type="entry name" value="EQUILIBRATIVE NUCLEOSIDE TRANSPORTER"/>
    <property type="match status" value="1"/>
</dbReference>
<keyword evidence="9" id="KW-1185">Reference proteome</keyword>
<dbReference type="AlphaFoldDB" id="A0A813ZZM7"/>
<evidence type="ECO:0000256" key="2">
    <source>
        <dbReference type="ARBA" id="ARBA00007965"/>
    </source>
</evidence>
<keyword evidence="4 7" id="KW-0812">Transmembrane</keyword>
<feature type="transmembrane region" description="Helical" evidence="7">
    <location>
        <begin position="276"/>
        <end position="296"/>
    </location>
</feature>
<dbReference type="InterPro" id="IPR002259">
    <property type="entry name" value="Eqnu_transpt"/>
</dbReference>
<gene>
    <name evidence="8" type="ORF">OXX778_LOCUS11687</name>
</gene>
<dbReference type="OrthoDB" id="1856718at2759"/>
<sequence length="449" mass="51600">MSISTNSPASSFKKRENAEKIIEELSLAEDDPQPLLNDRLNLVLIVYFFYGMASIFPWYILLTANDFIINVKLNTPISAGSFYQVNFAFISNIIWNGTFLFMTIFNLINCDKRFNQIDRIPFSLIISAISLAFLIVLSILESKTWSNSLFICLCLIIFLTAALNGVFFSSAIYASAMLPSKYSCSILVGYSFAGLLYCLICIIYKCIEINNALVAIFFFVVSFGLILVTFIAHFSLPLSNFYRYHLDITKDNMLANEKNRTSLFHMPYFRTLKKFWPLYLCIWLLMFTTMSSFSSYQQNIKQISSSQDSFIIPNKWYTDITCNLTFYLTIFLGCLTSLAFRKPSTKWVLVLSLLKSILTICFFIFCNYEPTKRKNLPVLIDNDYTYWSVSFITHYLTGLFVSLLMSFSPKEIKQKYKHPAALLTAFSFIFGSVCGSEFSRVFETLVVLI</sequence>
<feature type="transmembrane region" description="Helical" evidence="7">
    <location>
        <begin position="120"/>
        <end position="140"/>
    </location>
</feature>
<feature type="transmembrane region" description="Helical" evidence="7">
    <location>
        <begin position="385"/>
        <end position="407"/>
    </location>
</feature>
<comment type="caution">
    <text evidence="8">The sequence shown here is derived from an EMBL/GenBank/DDBJ whole genome shotgun (WGS) entry which is preliminary data.</text>
</comment>
<evidence type="ECO:0000256" key="7">
    <source>
        <dbReference type="SAM" id="Phobius"/>
    </source>
</evidence>
<dbReference type="SUPFAM" id="SSF103473">
    <property type="entry name" value="MFS general substrate transporter"/>
    <property type="match status" value="1"/>
</dbReference>
<feature type="transmembrane region" description="Helical" evidence="7">
    <location>
        <begin position="186"/>
        <end position="207"/>
    </location>
</feature>
<dbReference type="Pfam" id="PF01733">
    <property type="entry name" value="Nucleoside_tran"/>
    <property type="match status" value="2"/>
</dbReference>
<evidence type="ECO:0000256" key="4">
    <source>
        <dbReference type="ARBA" id="ARBA00022692"/>
    </source>
</evidence>
<keyword evidence="6 7" id="KW-0472">Membrane</keyword>
<dbReference type="GO" id="GO:0005337">
    <property type="term" value="F:nucleoside transmembrane transporter activity"/>
    <property type="evidence" value="ECO:0007669"/>
    <property type="project" value="InterPro"/>
</dbReference>
<keyword evidence="5 7" id="KW-1133">Transmembrane helix</keyword>
<evidence type="ECO:0000256" key="6">
    <source>
        <dbReference type="ARBA" id="ARBA00023136"/>
    </source>
</evidence>
<dbReference type="PRINTS" id="PR01130">
    <property type="entry name" value="DERENTRNSPRT"/>
</dbReference>
<feature type="transmembrane region" description="Helical" evidence="7">
    <location>
        <begin position="82"/>
        <end position="108"/>
    </location>
</feature>
<proteinExistence type="inferred from homology"/>
<comment type="similarity">
    <text evidence="2">Belongs to the SLC29A/ENT transporter (TC 2.A.57) family.</text>
</comment>
<accession>A0A813ZZM7</accession>
<feature type="transmembrane region" description="Helical" evidence="7">
    <location>
        <begin position="213"/>
        <end position="236"/>
    </location>
</feature>
<evidence type="ECO:0000256" key="3">
    <source>
        <dbReference type="ARBA" id="ARBA00022448"/>
    </source>
</evidence>